<reference evidence="2 3" key="1">
    <citation type="journal article" date="2013" name="Genome Announc.">
        <title>Complete Genome Sequence of Mycobacterium massiliense Clinical Strain Asan 50594, Belonging to the Type II Genotype.</title>
        <authorList>
            <person name="Kim B.J."/>
            <person name="Kim B.R."/>
            <person name="Hong S.H."/>
            <person name="Seok S.H."/>
            <person name="Kook Y.H."/>
            <person name="Kim B.J."/>
        </authorList>
    </citation>
    <scope>NUCLEOTIDE SEQUENCE [LARGE SCALE GENOMIC DNA]</scope>
    <source>
        <strain evidence="2 3">50594</strain>
    </source>
</reference>
<protein>
    <recommendedName>
        <fullName evidence="1">DUF7572 domain-containing protein</fullName>
    </recommendedName>
</protein>
<dbReference type="Pfam" id="PF24457">
    <property type="entry name" value="DUF7572"/>
    <property type="match status" value="1"/>
</dbReference>
<dbReference type="KEGG" id="mabb:MASS_3462"/>
<name>A0AB33ADZ4_9MYCO</name>
<gene>
    <name evidence="2" type="ORF">MASS_3462</name>
</gene>
<organism evidence="2 3">
    <name type="scientific">Mycobacteroides abscessus subsp. bolletii 50594</name>
    <dbReference type="NCBI Taxonomy" id="1303024"/>
    <lineage>
        <taxon>Bacteria</taxon>
        <taxon>Bacillati</taxon>
        <taxon>Actinomycetota</taxon>
        <taxon>Actinomycetes</taxon>
        <taxon>Mycobacteriales</taxon>
        <taxon>Mycobacteriaceae</taxon>
        <taxon>Mycobacteroides</taxon>
        <taxon>Mycobacteroides abscessus</taxon>
    </lineage>
</organism>
<accession>A0AB33ADZ4</accession>
<dbReference type="AlphaFoldDB" id="A0AB33ADZ4"/>
<sequence>MGVLEVMEMATAELVSEFLPQFCPKTNHYRCSDGDKTWHLLITVPSGESLNTLREGLGLPIHVVESHLPQHVDVFLADEGGTVLDADMNPANGLTPLCRINHCTSHVQALSRMGYQTGELA</sequence>
<evidence type="ECO:0000313" key="2">
    <source>
        <dbReference type="EMBL" id="AGM30064.1"/>
    </source>
</evidence>
<evidence type="ECO:0000259" key="1">
    <source>
        <dbReference type="Pfam" id="PF24457"/>
    </source>
</evidence>
<proteinExistence type="predicted"/>
<dbReference type="Proteomes" id="UP000013961">
    <property type="component" value="Chromosome"/>
</dbReference>
<dbReference type="InterPro" id="IPR055994">
    <property type="entry name" value="DUF7572"/>
</dbReference>
<evidence type="ECO:0000313" key="3">
    <source>
        <dbReference type="Proteomes" id="UP000013961"/>
    </source>
</evidence>
<dbReference type="EMBL" id="CP004374">
    <property type="protein sequence ID" value="AGM30064.1"/>
    <property type="molecule type" value="Genomic_DNA"/>
</dbReference>
<feature type="domain" description="DUF7572" evidence="1">
    <location>
        <begin position="10"/>
        <end position="116"/>
    </location>
</feature>